<feature type="transmembrane region" description="Helical" evidence="10">
    <location>
        <begin position="301"/>
        <end position="328"/>
    </location>
</feature>
<evidence type="ECO:0000259" key="11">
    <source>
        <dbReference type="Pfam" id="PF00999"/>
    </source>
</evidence>
<name>A0ABT8G9E3_9MICO</name>
<keyword evidence="5 10" id="KW-1133">Transmembrane helix</keyword>
<sequence length="564" mass="59400">MDEVLLIGVVAVIAIVGVHSIAPRVGVAAPLLLVLLGVGVSFVPGMPEIEVESEFILLGIIPPLLYSAAVALPATEFRRDFRAISSLSIVLVLVSAGLMGLFFMQVIPGIGFALGAALGAVVSPTDAVAVQIIRKMGVSPRIVTVLEAESMFNDATALVTLRTAVAAAGASMTFGEATWDFASAVVIAVIVGLVTGELSVRLRRLVPGAANSTAISFVAPFAAAVPAELLGASGLVAAVVAGLVAGYRAPKYLRPADRISERTNWRTAELLLEGVVFLLLGLELTTLVADVEETHGSVWGAVGIGAAALGLVLLIRIAYIAPVVMAAARRARRVRARHERVEGLGQRAESHPDPAHREAAARRVEQHSAYADYLENRPLGWREGGVLVWAGMRGAITVAAAQSLPADTPLRSTLVLIAFVVAVGSLMMQGSTLPWITQRLGIAGESVHDEREREELRDLLSGVADTVLADDALRARDGGAFAPGVVEAVRRALSHAQAEDEETVGHGAQFLELRLAIIEAQRERILEVRGLGTYGSETLGDAMRILDAEQISLQLRAEHPDGDD</sequence>
<dbReference type="RefSeq" id="WP_301133151.1">
    <property type="nucleotide sequence ID" value="NZ_JAUHPW010000005.1"/>
</dbReference>
<feature type="transmembrane region" description="Helical" evidence="10">
    <location>
        <begin position="6"/>
        <end position="22"/>
    </location>
</feature>
<dbReference type="Gene3D" id="6.10.140.1330">
    <property type="match status" value="1"/>
</dbReference>
<keyword evidence="6" id="KW-0915">Sodium</keyword>
<dbReference type="Pfam" id="PF00999">
    <property type="entry name" value="Na_H_Exchanger"/>
    <property type="match status" value="1"/>
</dbReference>
<comment type="caution">
    <text evidence="12">The sequence shown here is derived from an EMBL/GenBank/DDBJ whole genome shotgun (WGS) entry which is preliminary data.</text>
</comment>
<evidence type="ECO:0000313" key="13">
    <source>
        <dbReference type="Proteomes" id="UP001172728"/>
    </source>
</evidence>
<keyword evidence="9" id="KW-0739">Sodium transport</keyword>
<evidence type="ECO:0000256" key="3">
    <source>
        <dbReference type="ARBA" id="ARBA00022475"/>
    </source>
</evidence>
<dbReference type="Proteomes" id="UP001172728">
    <property type="component" value="Unassembled WGS sequence"/>
</dbReference>
<comment type="subcellular location">
    <subcellularLocation>
        <location evidence="1">Cell membrane</location>
        <topology evidence="1">Multi-pass membrane protein</topology>
    </subcellularLocation>
</comment>
<evidence type="ECO:0000256" key="7">
    <source>
        <dbReference type="ARBA" id="ARBA00023065"/>
    </source>
</evidence>
<feature type="transmembrane region" description="Helical" evidence="10">
    <location>
        <begin position="229"/>
        <end position="249"/>
    </location>
</feature>
<evidence type="ECO:0000256" key="5">
    <source>
        <dbReference type="ARBA" id="ARBA00022989"/>
    </source>
</evidence>
<dbReference type="EMBL" id="JAUHPW010000005">
    <property type="protein sequence ID" value="MDN4475765.1"/>
    <property type="molecule type" value="Genomic_DNA"/>
</dbReference>
<dbReference type="PANTHER" id="PTHR10110">
    <property type="entry name" value="SODIUM/HYDROGEN EXCHANGER"/>
    <property type="match status" value="1"/>
</dbReference>
<protein>
    <submittedName>
        <fullName evidence="12">Sodium:proton antiporter</fullName>
    </submittedName>
</protein>
<keyword evidence="2" id="KW-0813">Transport</keyword>
<evidence type="ECO:0000256" key="8">
    <source>
        <dbReference type="ARBA" id="ARBA00023136"/>
    </source>
</evidence>
<accession>A0ABT8G9E3</accession>
<dbReference type="PANTHER" id="PTHR10110:SF86">
    <property type="entry name" value="SODIUM_HYDROGEN EXCHANGER 7"/>
    <property type="match status" value="1"/>
</dbReference>
<dbReference type="InterPro" id="IPR018422">
    <property type="entry name" value="Cation/H_exchanger_CPA1"/>
</dbReference>
<reference evidence="12" key="1">
    <citation type="submission" date="2023-06" db="EMBL/GenBank/DDBJ databases">
        <title>Sysu t00192.</title>
        <authorList>
            <person name="Gao L."/>
            <person name="Fang B.-Z."/>
            <person name="Li W.-J."/>
        </authorList>
    </citation>
    <scope>NUCLEOTIDE SEQUENCE</scope>
    <source>
        <strain evidence="12">SYSU T00192</strain>
    </source>
</reference>
<evidence type="ECO:0000313" key="12">
    <source>
        <dbReference type="EMBL" id="MDN4475765.1"/>
    </source>
</evidence>
<evidence type="ECO:0000256" key="4">
    <source>
        <dbReference type="ARBA" id="ARBA00022692"/>
    </source>
</evidence>
<keyword evidence="4 10" id="KW-0812">Transmembrane</keyword>
<evidence type="ECO:0000256" key="1">
    <source>
        <dbReference type="ARBA" id="ARBA00004651"/>
    </source>
</evidence>
<feature type="transmembrane region" description="Helical" evidence="10">
    <location>
        <begin position="55"/>
        <end position="72"/>
    </location>
</feature>
<dbReference type="InterPro" id="IPR006153">
    <property type="entry name" value="Cation/H_exchanger_TM"/>
</dbReference>
<keyword evidence="3" id="KW-1003">Cell membrane</keyword>
<organism evidence="12 13">
    <name type="scientific">Demequina litoralis</name>
    <dbReference type="NCBI Taxonomy" id="3051660"/>
    <lineage>
        <taxon>Bacteria</taxon>
        <taxon>Bacillati</taxon>
        <taxon>Actinomycetota</taxon>
        <taxon>Actinomycetes</taxon>
        <taxon>Micrococcales</taxon>
        <taxon>Demequinaceae</taxon>
        <taxon>Demequina</taxon>
    </lineage>
</organism>
<feature type="transmembrane region" description="Helical" evidence="10">
    <location>
        <begin position="410"/>
        <end position="428"/>
    </location>
</feature>
<feature type="transmembrane region" description="Helical" evidence="10">
    <location>
        <begin position="84"/>
        <end position="104"/>
    </location>
</feature>
<evidence type="ECO:0000256" key="10">
    <source>
        <dbReference type="SAM" id="Phobius"/>
    </source>
</evidence>
<feature type="transmembrane region" description="Helical" evidence="10">
    <location>
        <begin position="181"/>
        <end position="198"/>
    </location>
</feature>
<evidence type="ECO:0000256" key="6">
    <source>
        <dbReference type="ARBA" id="ARBA00023053"/>
    </source>
</evidence>
<proteinExistence type="predicted"/>
<keyword evidence="7" id="KW-0406">Ion transport</keyword>
<evidence type="ECO:0000256" key="2">
    <source>
        <dbReference type="ARBA" id="ARBA00022448"/>
    </source>
</evidence>
<feature type="transmembrane region" description="Helical" evidence="10">
    <location>
        <begin position="27"/>
        <end position="43"/>
    </location>
</feature>
<feature type="domain" description="Cation/H+ exchanger transmembrane" evidence="11">
    <location>
        <begin position="12"/>
        <end position="438"/>
    </location>
</feature>
<feature type="transmembrane region" description="Helical" evidence="10">
    <location>
        <begin position="110"/>
        <end position="134"/>
    </location>
</feature>
<keyword evidence="8 10" id="KW-0472">Membrane</keyword>
<feature type="transmembrane region" description="Helical" evidence="10">
    <location>
        <begin position="270"/>
        <end position="289"/>
    </location>
</feature>
<gene>
    <name evidence="12" type="ORF">QQX09_07840</name>
</gene>
<keyword evidence="13" id="KW-1185">Reference proteome</keyword>
<evidence type="ECO:0000256" key="9">
    <source>
        <dbReference type="ARBA" id="ARBA00023201"/>
    </source>
</evidence>